<dbReference type="RefSeq" id="WP_190075155.1">
    <property type="nucleotide sequence ID" value="NZ_BNBM01000023.1"/>
</dbReference>
<comment type="caution">
    <text evidence="2">The sequence shown here is derived from an EMBL/GenBank/DDBJ whole genome shotgun (WGS) entry which is preliminary data.</text>
</comment>
<dbReference type="InterPro" id="IPR027417">
    <property type="entry name" value="P-loop_NTPase"/>
</dbReference>
<reference evidence="2 3" key="1">
    <citation type="submission" date="2024-06" db="EMBL/GenBank/DDBJ databases">
        <title>The Natural Products Discovery Center: Release of the First 8490 Sequenced Strains for Exploring Actinobacteria Biosynthetic Diversity.</title>
        <authorList>
            <person name="Kalkreuter E."/>
            <person name="Kautsar S.A."/>
            <person name="Yang D."/>
            <person name="Bader C.D."/>
            <person name="Teijaro C.N."/>
            <person name="Fluegel L."/>
            <person name="Davis C.M."/>
            <person name="Simpson J.R."/>
            <person name="Lauterbach L."/>
            <person name="Steele A.D."/>
            <person name="Gui C."/>
            <person name="Meng S."/>
            <person name="Li G."/>
            <person name="Viehrig K."/>
            <person name="Ye F."/>
            <person name="Su P."/>
            <person name="Kiefer A.F."/>
            <person name="Nichols A."/>
            <person name="Cepeda A.J."/>
            <person name="Yan W."/>
            <person name="Fan B."/>
            <person name="Jiang Y."/>
            <person name="Adhikari A."/>
            <person name="Zheng C.-J."/>
            <person name="Schuster L."/>
            <person name="Cowan T.M."/>
            <person name="Smanski M.J."/>
            <person name="Chevrette M.G."/>
            <person name="De Carvalho L.P.S."/>
            <person name="Shen B."/>
        </authorList>
    </citation>
    <scope>NUCLEOTIDE SEQUENCE [LARGE SCALE GENOMIC DNA]</scope>
    <source>
        <strain evidence="2 3">NPDC000155</strain>
    </source>
</reference>
<dbReference type="Pfam" id="PF05729">
    <property type="entry name" value="NACHT"/>
    <property type="match status" value="1"/>
</dbReference>
<dbReference type="SUPFAM" id="SSF52540">
    <property type="entry name" value="P-loop containing nucleoside triphosphate hydrolases"/>
    <property type="match status" value="1"/>
</dbReference>
<proteinExistence type="predicted"/>
<keyword evidence="3" id="KW-1185">Reference proteome</keyword>
<dbReference type="InterPro" id="IPR007111">
    <property type="entry name" value="NACHT_NTPase"/>
</dbReference>
<dbReference type="EMBL" id="JBEPFB010000024">
    <property type="protein sequence ID" value="MER7378425.1"/>
    <property type="molecule type" value="Genomic_DNA"/>
</dbReference>
<organism evidence="2 3">
    <name type="scientific">Streptomyces lanatus</name>
    <dbReference type="NCBI Taxonomy" id="66900"/>
    <lineage>
        <taxon>Bacteria</taxon>
        <taxon>Bacillati</taxon>
        <taxon>Actinomycetota</taxon>
        <taxon>Actinomycetes</taxon>
        <taxon>Kitasatosporales</taxon>
        <taxon>Streptomycetaceae</taxon>
        <taxon>Streptomyces</taxon>
    </lineage>
</organism>
<dbReference type="SMART" id="SM00382">
    <property type="entry name" value="AAA"/>
    <property type="match status" value="1"/>
</dbReference>
<protein>
    <submittedName>
        <fullName evidence="2">NACHT domain-containing protein</fullName>
    </submittedName>
</protein>
<gene>
    <name evidence="2" type="ORF">ABT384_38005</name>
</gene>
<dbReference type="PANTHER" id="PTHR46844">
    <property type="entry name" value="SLR5058 PROTEIN"/>
    <property type="match status" value="1"/>
</dbReference>
<dbReference type="PROSITE" id="PS50837">
    <property type="entry name" value="NACHT"/>
    <property type="match status" value="1"/>
</dbReference>
<dbReference type="Gene3D" id="3.40.50.300">
    <property type="entry name" value="P-loop containing nucleotide triphosphate hydrolases"/>
    <property type="match status" value="1"/>
</dbReference>
<dbReference type="Proteomes" id="UP001486207">
    <property type="component" value="Unassembled WGS sequence"/>
</dbReference>
<dbReference type="InterPro" id="IPR003593">
    <property type="entry name" value="AAA+_ATPase"/>
</dbReference>
<accession>A0ABV1Y3M1</accession>
<evidence type="ECO:0000313" key="3">
    <source>
        <dbReference type="Proteomes" id="UP001486207"/>
    </source>
</evidence>
<evidence type="ECO:0000313" key="2">
    <source>
        <dbReference type="EMBL" id="MER7378425.1"/>
    </source>
</evidence>
<sequence length="1013" mass="110190">MLALSLVPPALVGAKFWPAVAAHPLIALMLAVVYELSLLAATFAGKVFGDLQSRWAKRAADVVDRWLVRRMSRFERDYRAHVASRHRFVDLKGLATRGDYAPGLNEVFVDVSLGARPAHEVRHESLAGTVRAAESTGRRQSVWDFLGGPQGTCVAVIGAPGTGKTTLLKHVALSLSLGRRSGRSLPVMLLLRDHAAAIAADPSLTLERVISSSLRRLQVEEPDGWFAQRLQDGHCVVLLDGLDEVASESDRRAVSRWVEEQVEQYEGNDFVLTSRPHGYLRAPLNRAQVLHVRRFTGEQISQFVLGWYEAVERLSTGVDDAGVAQQAADEAQDLLSRLRSRPALYELATNPLLLTMIAHVHRYRGALPGSRAGLYAEICEVLLWRRDQVKNPAGPDLDITGAKKEVVLRELAYRMMDGQRRDIRAAHAARLLQPVLSRVSVSVPTDTVEVFLDAMAASGLLVERELGLYAFAHFTLQEHLAALHIRQHQLTEVLITSVNDDWWRETSVLYAAHADPARIVEACLASRTTQALALAFDCADAAPELAPETARRLEDLRQQALQESARSATRRLMTAVTVTRLLRESTRLSNDAMLCARPVNKEVYLLFTADTRRRVGPPLAGGALDAPAVGIPQHDVAPFLEWLNNLLPGAATYRLPTRMEADDPAFALVSRSPRHSVWCAADEDGTALDCMLWVPGTVTHPYMAQLPSPSQWPDPRSSSVLSLGQLGIAHAFLNPLERVAGTPVGAVLGVATDHVQALSASLTRLLTMGSVTESEIVSVLEETQRLALDIAPDDVQGQARRQAASLPLDAALALGQAFTLARAVLGSLSSDTLARAVDATVSDQDTHLRNAVYVHGCLRALTAARRNTEQAALADYSHTAIRFIRTRMTTELQATVILPADLAASLERASSLMLDHLRALPSHREEQHRLVLSLAKSTKTLSASLPDICRFAGAAEAAHLQVAALTLAASAQHSLNQPDLASLYLTVAAGLNVLLERADGRAAPSETLVLVRS</sequence>
<name>A0ABV1Y3M1_9ACTN</name>
<dbReference type="PANTHER" id="PTHR46844:SF1">
    <property type="entry name" value="SLR5058 PROTEIN"/>
    <property type="match status" value="1"/>
</dbReference>
<feature type="domain" description="NACHT" evidence="1">
    <location>
        <begin position="152"/>
        <end position="276"/>
    </location>
</feature>
<evidence type="ECO:0000259" key="1">
    <source>
        <dbReference type="PROSITE" id="PS50837"/>
    </source>
</evidence>